<reference evidence="6 7" key="1">
    <citation type="submission" date="2024-05" db="EMBL/GenBank/DDBJ databases">
        <title>Sphingomonas sp. HF-S3 16S ribosomal RNA gene Genome sequencing and assembly.</title>
        <authorList>
            <person name="Lee H."/>
        </authorList>
    </citation>
    <scope>NUCLEOTIDE SEQUENCE [LARGE SCALE GENOMIC DNA]</scope>
    <source>
        <strain evidence="6 7">HF-S3</strain>
    </source>
</reference>
<dbReference type="Pfam" id="PF03466">
    <property type="entry name" value="LysR_substrate"/>
    <property type="match status" value="1"/>
</dbReference>
<dbReference type="InterPro" id="IPR050389">
    <property type="entry name" value="LysR-type_TF"/>
</dbReference>
<evidence type="ECO:0000313" key="7">
    <source>
        <dbReference type="Proteomes" id="UP001427805"/>
    </source>
</evidence>
<dbReference type="SUPFAM" id="SSF46785">
    <property type="entry name" value="Winged helix' DNA-binding domain"/>
    <property type="match status" value="1"/>
</dbReference>
<keyword evidence="7" id="KW-1185">Reference proteome</keyword>
<evidence type="ECO:0000256" key="2">
    <source>
        <dbReference type="ARBA" id="ARBA00023015"/>
    </source>
</evidence>
<evidence type="ECO:0000256" key="3">
    <source>
        <dbReference type="ARBA" id="ARBA00023125"/>
    </source>
</evidence>
<name>A0ABV0B884_9SPHN</name>
<dbReference type="Proteomes" id="UP001427805">
    <property type="component" value="Unassembled WGS sequence"/>
</dbReference>
<dbReference type="InterPro" id="IPR036390">
    <property type="entry name" value="WH_DNA-bd_sf"/>
</dbReference>
<evidence type="ECO:0000313" key="6">
    <source>
        <dbReference type="EMBL" id="MEN3747427.1"/>
    </source>
</evidence>
<evidence type="ECO:0000256" key="1">
    <source>
        <dbReference type="ARBA" id="ARBA00009437"/>
    </source>
</evidence>
<dbReference type="PANTHER" id="PTHR30118">
    <property type="entry name" value="HTH-TYPE TRANSCRIPTIONAL REGULATOR LEUO-RELATED"/>
    <property type="match status" value="1"/>
</dbReference>
<keyword evidence="3" id="KW-0238">DNA-binding</keyword>
<dbReference type="SUPFAM" id="SSF53850">
    <property type="entry name" value="Periplasmic binding protein-like II"/>
    <property type="match status" value="1"/>
</dbReference>
<feature type="domain" description="HTH lysR-type" evidence="5">
    <location>
        <begin position="6"/>
        <end position="63"/>
    </location>
</feature>
<dbReference type="Pfam" id="PF00126">
    <property type="entry name" value="HTH_1"/>
    <property type="match status" value="1"/>
</dbReference>
<comment type="caution">
    <text evidence="6">The sequence shown here is derived from an EMBL/GenBank/DDBJ whole genome shotgun (WGS) entry which is preliminary data.</text>
</comment>
<dbReference type="PRINTS" id="PR00039">
    <property type="entry name" value="HTHLYSR"/>
</dbReference>
<proteinExistence type="inferred from homology"/>
<keyword evidence="4" id="KW-0804">Transcription</keyword>
<dbReference type="InterPro" id="IPR005119">
    <property type="entry name" value="LysR_subst-bd"/>
</dbReference>
<accession>A0ABV0B884</accession>
<evidence type="ECO:0000259" key="5">
    <source>
        <dbReference type="PROSITE" id="PS50931"/>
    </source>
</evidence>
<keyword evidence="2" id="KW-0805">Transcription regulation</keyword>
<dbReference type="PROSITE" id="PS50931">
    <property type="entry name" value="HTH_LYSR"/>
    <property type="match status" value="1"/>
</dbReference>
<dbReference type="InterPro" id="IPR000847">
    <property type="entry name" value="LysR_HTH_N"/>
</dbReference>
<dbReference type="RefSeq" id="WP_346246425.1">
    <property type="nucleotide sequence ID" value="NZ_JBDIZK010000005.1"/>
</dbReference>
<dbReference type="InterPro" id="IPR036388">
    <property type="entry name" value="WH-like_DNA-bd_sf"/>
</dbReference>
<comment type="similarity">
    <text evidence="1">Belongs to the LysR transcriptional regulatory family.</text>
</comment>
<organism evidence="6 7">
    <name type="scientific">Sphingomonas rustica</name>
    <dbReference type="NCBI Taxonomy" id="3103142"/>
    <lineage>
        <taxon>Bacteria</taxon>
        <taxon>Pseudomonadati</taxon>
        <taxon>Pseudomonadota</taxon>
        <taxon>Alphaproteobacteria</taxon>
        <taxon>Sphingomonadales</taxon>
        <taxon>Sphingomonadaceae</taxon>
        <taxon>Sphingomonas</taxon>
    </lineage>
</organism>
<protein>
    <submittedName>
        <fullName evidence="6">LysR family transcriptional regulator</fullName>
    </submittedName>
</protein>
<sequence>MRFKGLDLNLLVAFDALMADRSVSRAAERVNLSQPAMSNALSRLRSYFSDDLLIAHNKRMYATPFAETLLPQVRSALAMMEGVVATSRHFEPATSVRTFRVMTSDYIATAVLFPIITRLAAVAPGVRIELLLPSQRRIEMLESGDIDLLITLQPYVTPSLPSDFLLEDKYWLVGRAGHPALGESVTLEAMLAYGHVLVAIGEERLPSFGDAHLDRIGIQRRVAMTAPNFAMLPWLLQESDWLTLMQGRLAQLMARNFQIALAPPPVAIPPLVEMAQYHVTRANDPGLRWLIDTIRSQADEVA</sequence>
<dbReference type="Gene3D" id="1.10.10.10">
    <property type="entry name" value="Winged helix-like DNA-binding domain superfamily/Winged helix DNA-binding domain"/>
    <property type="match status" value="1"/>
</dbReference>
<dbReference type="Gene3D" id="3.40.190.10">
    <property type="entry name" value="Periplasmic binding protein-like II"/>
    <property type="match status" value="2"/>
</dbReference>
<evidence type="ECO:0000256" key="4">
    <source>
        <dbReference type="ARBA" id="ARBA00023163"/>
    </source>
</evidence>
<gene>
    <name evidence="6" type="ORF">TPR58_09630</name>
</gene>
<dbReference type="PANTHER" id="PTHR30118:SF6">
    <property type="entry name" value="HTH-TYPE TRANSCRIPTIONAL REGULATOR LEUO"/>
    <property type="match status" value="1"/>
</dbReference>
<dbReference type="EMBL" id="JBDIZK010000005">
    <property type="protein sequence ID" value="MEN3747427.1"/>
    <property type="molecule type" value="Genomic_DNA"/>
</dbReference>